<dbReference type="Proteomes" id="UP000765509">
    <property type="component" value="Unassembled WGS sequence"/>
</dbReference>
<name>A0A9Q3DFR1_9BASI</name>
<keyword evidence="2" id="KW-1185">Reference proteome</keyword>
<accession>A0A9Q3DFR1</accession>
<protein>
    <submittedName>
        <fullName evidence="1">Uncharacterized protein</fullName>
    </submittedName>
</protein>
<dbReference type="EMBL" id="AVOT02015689">
    <property type="protein sequence ID" value="MBW0500195.1"/>
    <property type="molecule type" value="Genomic_DNA"/>
</dbReference>
<reference evidence="1" key="1">
    <citation type="submission" date="2021-03" db="EMBL/GenBank/DDBJ databases">
        <title>Draft genome sequence of rust myrtle Austropuccinia psidii MF-1, a brazilian biotype.</title>
        <authorList>
            <person name="Quecine M.C."/>
            <person name="Pachon D.M.R."/>
            <person name="Bonatelli M.L."/>
            <person name="Correr F.H."/>
            <person name="Franceschini L.M."/>
            <person name="Leite T.F."/>
            <person name="Margarido G.R.A."/>
            <person name="Almeida C.A."/>
            <person name="Ferrarezi J.A."/>
            <person name="Labate C.A."/>
        </authorList>
    </citation>
    <scope>NUCLEOTIDE SEQUENCE</scope>
    <source>
        <strain evidence="1">MF-1</strain>
    </source>
</reference>
<dbReference type="AlphaFoldDB" id="A0A9Q3DFR1"/>
<evidence type="ECO:0000313" key="1">
    <source>
        <dbReference type="EMBL" id="MBW0500195.1"/>
    </source>
</evidence>
<proteinExistence type="predicted"/>
<gene>
    <name evidence="1" type="ORF">O181_039910</name>
</gene>
<comment type="caution">
    <text evidence="1">The sequence shown here is derived from an EMBL/GenBank/DDBJ whole genome shotgun (WGS) entry which is preliminary data.</text>
</comment>
<organism evidence="1 2">
    <name type="scientific">Austropuccinia psidii MF-1</name>
    <dbReference type="NCBI Taxonomy" id="1389203"/>
    <lineage>
        <taxon>Eukaryota</taxon>
        <taxon>Fungi</taxon>
        <taxon>Dikarya</taxon>
        <taxon>Basidiomycota</taxon>
        <taxon>Pucciniomycotina</taxon>
        <taxon>Pucciniomycetes</taxon>
        <taxon>Pucciniales</taxon>
        <taxon>Sphaerophragmiaceae</taxon>
        <taxon>Austropuccinia</taxon>
    </lineage>
</organism>
<sequence length="128" mass="13682">MWSYLKGSQGLTGETKAGLAVEGLGEGGGIEDGMVESIGLKFMAVCGITWLWNILEAGREGEACSQYGSSIQMDPVSKGRPSFKFWEGPPFYGPGMALAMEPIWPIWPPGNPLKNGPREAEMALGDSN</sequence>
<evidence type="ECO:0000313" key="2">
    <source>
        <dbReference type="Proteomes" id="UP000765509"/>
    </source>
</evidence>